<dbReference type="PROSITE" id="PS50893">
    <property type="entry name" value="ABC_TRANSPORTER_2"/>
    <property type="match status" value="1"/>
</dbReference>
<dbReference type="AlphaFoldDB" id="A0A317CEA3"/>
<evidence type="ECO:0000256" key="4">
    <source>
        <dbReference type="ARBA" id="ARBA00022741"/>
    </source>
</evidence>
<dbReference type="PANTHER" id="PTHR42711:SF5">
    <property type="entry name" value="ABC TRANSPORTER ATP-BINDING PROTEIN NATA"/>
    <property type="match status" value="1"/>
</dbReference>
<keyword evidence="5 7" id="KW-0067">ATP-binding</keyword>
<evidence type="ECO:0000256" key="1">
    <source>
        <dbReference type="ARBA" id="ARBA00005417"/>
    </source>
</evidence>
<feature type="domain" description="ABC transporter" evidence="6">
    <location>
        <begin position="8"/>
        <end position="237"/>
    </location>
</feature>
<comment type="caution">
    <text evidence="7">The sequence shown here is derived from an EMBL/GenBank/DDBJ whole genome shotgun (WGS) entry which is preliminary data.</text>
</comment>
<dbReference type="SMART" id="SM00382">
    <property type="entry name" value="AAA"/>
    <property type="match status" value="1"/>
</dbReference>
<dbReference type="EMBL" id="QGKL01000027">
    <property type="protein sequence ID" value="PWQ96699.1"/>
    <property type="molecule type" value="Genomic_DNA"/>
</dbReference>
<dbReference type="InterPro" id="IPR027417">
    <property type="entry name" value="P-loop_NTPase"/>
</dbReference>
<dbReference type="Gene3D" id="3.40.50.300">
    <property type="entry name" value="P-loop containing nucleotide triphosphate hydrolases"/>
    <property type="match status" value="1"/>
</dbReference>
<dbReference type="OrthoDB" id="5560252at2"/>
<evidence type="ECO:0000256" key="3">
    <source>
        <dbReference type="ARBA" id="ARBA00022458"/>
    </source>
</evidence>
<organism evidence="7 8">
    <name type="scientific">Leucothrix arctica</name>
    <dbReference type="NCBI Taxonomy" id="1481894"/>
    <lineage>
        <taxon>Bacteria</taxon>
        <taxon>Pseudomonadati</taxon>
        <taxon>Pseudomonadota</taxon>
        <taxon>Gammaproteobacteria</taxon>
        <taxon>Thiotrichales</taxon>
        <taxon>Thiotrichaceae</taxon>
        <taxon>Leucothrix</taxon>
    </lineage>
</organism>
<dbReference type="GO" id="GO:0005524">
    <property type="term" value="F:ATP binding"/>
    <property type="evidence" value="ECO:0007669"/>
    <property type="project" value="UniProtKB-KW"/>
</dbReference>
<reference evidence="7 8" key="1">
    <citation type="submission" date="2018-05" db="EMBL/GenBank/DDBJ databases">
        <title>Leucothrix arctica sp. nov., isolated from Arctic seawater.</title>
        <authorList>
            <person name="Choi A."/>
            <person name="Baek K."/>
        </authorList>
    </citation>
    <scope>NUCLEOTIDE SEQUENCE [LARGE SCALE GENOMIC DNA]</scope>
    <source>
        <strain evidence="7 8">IMCC9719</strain>
    </source>
</reference>
<evidence type="ECO:0000256" key="5">
    <source>
        <dbReference type="ARBA" id="ARBA00022840"/>
    </source>
</evidence>
<proteinExistence type="inferred from homology"/>
<comment type="similarity">
    <text evidence="1">Belongs to the ABC transporter superfamily.</text>
</comment>
<sequence length="248" mass="27448">MQAANLLIEASDLQRFYGNHVAVDNVNLELKAGEVLGLLGPNGAGKSTILQMLSGTLAPHAGTIIINGIDLKERPTEARRHIGYLPETPPLYKDMTIREYLNYCGRLHGLKAKQLKTSVESAIDDCQLGELQKRLIGNLSKGYQQRTGIAQAILHRPPLIILDEPTVGLDPLQLEQIRNLVRELGKSHGIILSTHILQEVDAVCERVQIINKGKTVLNESLDSLRQRDQSLEDFFNKELAAKAETKHA</sequence>
<evidence type="ECO:0000313" key="7">
    <source>
        <dbReference type="EMBL" id="PWQ96699.1"/>
    </source>
</evidence>
<accession>A0A317CEA3</accession>
<keyword evidence="2" id="KW-0813">Transport</keyword>
<evidence type="ECO:0000313" key="8">
    <source>
        <dbReference type="Proteomes" id="UP000245506"/>
    </source>
</evidence>
<dbReference type="RefSeq" id="WP_109823068.1">
    <property type="nucleotide sequence ID" value="NZ_QGKL01000027.1"/>
</dbReference>
<evidence type="ECO:0000259" key="6">
    <source>
        <dbReference type="PROSITE" id="PS50893"/>
    </source>
</evidence>
<keyword evidence="4" id="KW-0547">Nucleotide-binding</keyword>
<dbReference type="InterPro" id="IPR003439">
    <property type="entry name" value="ABC_transporter-like_ATP-bd"/>
</dbReference>
<dbReference type="InterPro" id="IPR003593">
    <property type="entry name" value="AAA+_ATPase"/>
</dbReference>
<gene>
    <name evidence="7" type="ORF">DKT75_08875</name>
</gene>
<dbReference type="Proteomes" id="UP000245506">
    <property type="component" value="Unassembled WGS sequence"/>
</dbReference>
<dbReference type="SUPFAM" id="SSF52540">
    <property type="entry name" value="P-loop containing nucleoside triphosphate hydrolases"/>
    <property type="match status" value="1"/>
</dbReference>
<dbReference type="Pfam" id="PF00005">
    <property type="entry name" value="ABC_tran"/>
    <property type="match status" value="1"/>
</dbReference>
<keyword evidence="8" id="KW-1185">Reference proteome</keyword>
<dbReference type="PANTHER" id="PTHR42711">
    <property type="entry name" value="ABC TRANSPORTER ATP-BINDING PROTEIN"/>
    <property type="match status" value="1"/>
</dbReference>
<keyword evidence="3" id="KW-0536">Nodulation</keyword>
<protein>
    <submittedName>
        <fullName evidence="7">Multidrug ABC transporter ATP-binding protein</fullName>
    </submittedName>
</protein>
<dbReference type="InterPro" id="IPR050763">
    <property type="entry name" value="ABC_transporter_ATP-binding"/>
</dbReference>
<dbReference type="GO" id="GO:0016887">
    <property type="term" value="F:ATP hydrolysis activity"/>
    <property type="evidence" value="ECO:0007669"/>
    <property type="project" value="InterPro"/>
</dbReference>
<evidence type="ECO:0000256" key="2">
    <source>
        <dbReference type="ARBA" id="ARBA00022448"/>
    </source>
</evidence>
<name>A0A317CEA3_9GAMM</name>